<dbReference type="SUPFAM" id="SSF110857">
    <property type="entry name" value="Gamma-glutamyl cyclotransferase-like"/>
    <property type="match status" value="1"/>
</dbReference>
<dbReference type="InterPro" id="IPR013024">
    <property type="entry name" value="GGCT-like"/>
</dbReference>
<dbReference type="Pfam" id="PF06094">
    <property type="entry name" value="GGACT"/>
    <property type="match status" value="1"/>
</dbReference>
<dbReference type="EMBL" id="RSAS01000285">
    <property type="protein sequence ID" value="RRR74274.1"/>
    <property type="molecule type" value="Genomic_DNA"/>
</dbReference>
<dbReference type="InterPro" id="IPR009288">
    <property type="entry name" value="AIG2-like_dom"/>
</dbReference>
<dbReference type="Proteomes" id="UP000280307">
    <property type="component" value="Unassembled WGS sequence"/>
</dbReference>
<evidence type="ECO:0000313" key="2">
    <source>
        <dbReference type="EMBL" id="RRR74274.1"/>
    </source>
</evidence>
<dbReference type="CDD" id="cd06661">
    <property type="entry name" value="GGCT_like"/>
    <property type="match status" value="1"/>
</dbReference>
<protein>
    <submittedName>
        <fullName evidence="2">Gamma-glutamylcyclotransferase</fullName>
    </submittedName>
</protein>
<accession>A0A426U395</accession>
<dbReference type="InterPro" id="IPR036568">
    <property type="entry name" value="GGCT-like_sf"/>
</dbReference>
<reference evidence="2 3" key="1">
    <citation type="submission" date="2018-12" db="EMBL/GenBank/DDBJ databases">
        <title>Genome Sequence of Candidatus Viridilinea halotolerans isolated from saline sulfide-rich spring.</title>
        <authorList>
            <person name="Grouzdev D.S."/>
            <person name="Burganskaya E.I."/>
            <person name="Krutkina M.S."/>
            <person name="Sukhacheva M.V."/>
            <person name="Gorlenko V.M."/>
        </authorList>
    </citation>
    <scope>NUCLEOTIDE SEQUENCE [LARGE SCALE GENOMIC DNA]</scope>
    <source>
        <strain evidence="2">Chok-6</strain>
    </source>
</reference>
<sequence>MNLPFFVYGTLKPGEPNYVRYLTGHTTAEIAAHLASAAMFTQGPYPFLTRESDLVLPEAVVYGSLITVRLPVYELVLADLDRLEGYVGGGSANLYERVTLEVMTAAGPQTAWVYLAGNHALALIRSGQMRPVAGGNW</sequence>
<feature type="domain" description="Gamma-glutamylcyclotransferase AIG2-like" evidence="1">
    <location>
        <begin position="5"/>
        <end position="137"/>
    </location>
</feature>
<organism evidence="2 3">
    <name type="scientific">Candidatus Viridilinea halotolerans</name>
    <dbReference type="NCBI Taxonomy" id="2491704"/>
    <lineage>
        <taxon>Bacteria</taxon>
        <taxon>Bacillati</taxon>
        <taxon>Chloroflexota</taxon>
        <taxon>Chloroflexia</taxon>
        <taxon>Chloroflexales</taxon>
        <taxon>Chloroflexineae</taxon>
        <taxon>Oscillochloridaceae</taxon>
        <taxon>Candidatus Viridilinea</taxon>
    </lineage>
</organism>
<evidence type="ECO:0000313" key="3">
    <source>
        <dbReference type="Proteomes" id="UP000280307"/>
    </source>
</evidence>
<dbReference type="GO" id="GO:0016740">
    <property type="term" value="F:transferase activity"/>
    <property type="evidence" value="ECO:0007669"/>
    <property type="project" value="UniProtKB-KW"/>
</dbReference>
<comment type="caution">
    <text evidence="2">The sequence shown here is derived from an EMBL/GenBank/DDBJ whole genome shotgun (WGS) entry which is preliminary data.</text>
</comment>
<evidence type="ECO:0000259" key="1">
    <source>
        <dbReference type="Pfam" id="PF06094"/>
    </source>
</evidence>
<dbReference type="Gene3D" id="3.10.490.10">
    <property type="entry name" value="Gamma-glutamyl cyclotransferase-like"/>
    <property type="match status" value="1"/>
</dbReference>
<gene>
    <name evidence="2" type="ORF">EI684_07485</name>
</gene>
<dbReference type="AlphaFoldDB" id="A0A426U395"/>
<name>A0A426U395_9CHLR</name>
<keyword evidence="2" id="KW-0808">Transferase</keyword>
<proteinExistence type="predicted"/>